<reference evidence="1 2" key="1">
    <citation type="journal article" date="2023" name="Int. J. Syst. Evol. Microbiol.">
        <title>Streptococcus sciuri sp. nov., Staphylococcus marylandisciuri sp. nov. and Staphylococcus americanisciuri sp. nov., isolated from faeces of eastern grey squirrel (Sciurus carolinensis).</title>
        <authorList>
            <person name="Volokhov D.V."/>
            <person name="Zagorodnyaya T.A."/>
            <person name="Furtak V.A."/>
            <person name="Nattanmai G."/>
            <person name="Randall L."/>
            <person name="Jose S."/>
            <person name="Gao Y."/>
            <person name="Eisenberg T."/>
            <person name="Delmonte P."/>
            <person name="Blom J."/>
            <person name="Mitchell K.K."/>
        </authorList>
    </citation>
    <scope>NUCLEOTIDE SEQUENCE [LARGE SCALE GENOMIC DNA]</scope>
    <source>
        <strain evidence="1 2">SQ8-PEA</strain>
    </source>
</reference>
<protein>
    <submittedName>
        <fullName evidence="1">LSM domain protein</fullName>
    </submittedName>
</protein>
<evidence type="ECO:0000313" key="1">
    <source>
        <dbReference type="EMBL" id="MCU5746660.1"/>
    </source>
</evidence>
<dbReference type="EMBL" id="JAOPKZ010000013">
    <property type="protein sequence ID" value="MCU5746660.1"/>
    <property type="molecule type" value="Genomic_DNA"/>
</dbReference>
<name>A0ABT2QRS5_9STAP</name>
<keyword evidence="2" id="KW-1185">Reference proteome</keyword>
<sequence length="66" mass="7508">MSFKLWEFEGKEVEMRLDDGDVLKGTAFDFDDKEDNVSGNDSISIKSTEGTFDIDESRIVSIKEIK</sequence>
<proteinExistence type="predicted"/>
<dbReference type="InterPro" id="IPR018247">
    <property type="entry name" value="EF_Hand_1_Ca_BS"/>
</dbReference>
<evidence type="ECO:0000313" key="2">
    <source>
        <dbReference type="Proteomes" id="UP001209553"/>
    </source>
</evidence>
<dbReference type="PROSITE" id="PS00018">
    <property type="entry name" value="EF_HAND_1"/>
    <property type="match status" value="1"/>
</dbReference>
<dbReference type="RefSeq" id="WP_262856312.1">
    <property type="nucleotide sequence ID" value="NZ_JAOPKZ010000013.1"/>
</dbReference>
<dbReference type="Proteomes" id="UP001209553">
    <property type="component" value="Unassembled WGS sequence"/>
</dbReference>
<gene>
    <name evidence="1" type="ORF">N9R04_08050</name>
</gene>
<accession>A0ABT2QRS5</accession>
<comment type="caution">
    <text evidence="1">The sequence shown here is derived from an EMBL/GenBank/DDBJ whole genome shotgun (WGS) entry which is preliminary data.</text>
</comment>
<organism evidence="1 2">
    <name type="scientific">Staphylococcus marylandisciuri</name>
    <dbReference type="NCBI Taxonomy" id="2981529"/>
    <lineage>
        <taxon>Bacteria</taxon>
        <taxon>Bacillati</taxon>
        <taxon>Bacillota</taxon>
        <taxon>Bacilli</taxon>
        <taxon>Bacillales</taxon>
        <taxon>Staphylococcaceae</taxon>
        <taxon>Staphylococcus</taxon>
    </lineage>
</organism>